<reference evidence="4 5" key="1">
    <citation type="submission" date="2018-07" db="EMBL/GenBank/DDBJ databases">
        <title>Genomic Encyclopedia of Type Strains, Phase III (KMG-III): the genomes of soil and plant-associated and newly described type strains.</title>
        <authorList>
            <person name="Whitman W."/>
        </authorList>
    </citation>
    <scope>NUCLEOTIDE SEQUENCE [LARGE SCALE GENOMIC DNA]</scope>
    <source>
        <strain evidence="4 5">CECT 8488</strain>
    </source>
</reference>
<dbReference type="AlphaFoldDB" id="A0A3D9HMV1"/>
<dbReference type="Proteomes" id="UP000256845">
    <property type="component" value="Unassembled WGS sequence"/>
</dbReference>
<dbReference type="PANTHER" id="PTHR30055:SF196">
    <property type="entry name" value="HTH-TYPE TRANSCRIPTIONAL REGULATOR RUTR"/>
    <property type="match status" value="1"/>
</dbReference>
<dbReference type="SUPFAM" id="SSF46689">
    <property type="entry name" value="Homeodomain-like"/>
    <property type="match status" value="1"/>
</dbReference>
<feature type="DNA-binding region" description="H-T-H motif" evidence="2">
    <location>
        <begin position="41"/>
        <end position="60"/>
    </location>
</feature>
<feature type="domain" description="HTH tetR-type" evidence="3">
    <location>
        <begin position="18"/>
        <end position="78"/>
    </location>
</feature>
<comment type="caution">
    <text evidence="4">The sequence shown here is derived from an EMBL/GenBank/DDBJ whole genome shotgun (WGS) entry which is preliminary data.</text>
</comment>
<dbReference type="GO" id="GO:0000976">
    <property type="term" value="F:transcription cis-regulatory region binding"/>
    <property type="evidence" value="ECO:0007669"/>
    <property type="project" value="TreeGrafter"/>
</dbReference>
<organism evidence="4 5">
    <name type="scientific">Aestuariispira insulae</name>
    <dbReference type="NCBI Taxonomy" id="1461337"/>
    <lineage>
        <taxon>Bacteria</taxon>
        <taxon>Pseudomonadati</taxon>
        <taxon>Pseudomonadota</taxon>
        <taxon>Alphaproteobacteria</taxon>
        <taxon>Rhodospirillales</taxon>
        <taxon>Kiloniellaceae</taxon>
        <taxon>Aestuariispira</taxon>
    </lineage>
</organism>
<dbReference type="Gene3D" id="1.10.10.60">
    <property type="entry name" value="Homeodomain-like"/>
    <property type="match status" value="1"/>
</dbReference>
<proteinExistence type="predicted"/>
<evidence type="ECO:0000256" key="1">
    <source>
        <dbReference type="ARBA" id="ARBA00023125"/>
    </source>
</evidence>
<dbReference type="SUPFAM" id="SSF48498">
    <property type="entry name" value="Tetracyclin repressor-like, C-terminal domain"/>
    <property type="match status" value="1"/>
</dbReference>
<gene>
    <name evidence="4" type="ORF">DFP90_104104</name>
</gene>
<accession>A0A3D9HMV1</accession>
<dbReference type="InterPro" id="IPR013573">
    <property type="entry name" value="Tscrpt_reg_YcdC_C"/>
</dbReference>
<dbReference type="Gene3D" id="1.10.357.10">
    <property type="entry name" value="Tetracycline Repressor, domain 2"/>
    <property type="match status" value="1"/>
</dbReference>
<dbReference type="InterPro" id="IPR036271">
    <property type="entry name" value="Tet_transcr_reg_TetR-rel_C_sf"/>
</dbReference>
<keyword evidence="1 2" id="KW-0238">DNA-binding</keyword>
<dbReference type="OrthoDB" id="2356263at2"/>
<dbReference type="GO" id="GO:0003700">
    <property type="term" value="F:DNA-binding transcription factor activity"/>
    <property type="evidence" value="ECO:0007669"/>
    <property type="project" value="TreeGrafter"/>
</dbReference>
<dbReference type="GO" id="GO:0045892">
    <property type="term" value="P:negative regulation of DNA-templated transcription"/>
    <property type="evidence" value="ECO:0007669"/>
    <property type="project" value="InterPro"/>
</dbReference>
<sequence>MATDTANGNGRHKAAIRRENEAIILQAAEELFAEFGLKGATMDRIAKRAGVPKANVHYYFSTKNDLYQRLIEDICDQWLQAAMVFDQETDPATALSGYISAKMDQSRARPHGSKVWANEIISGAQFTHDYIAGHVREWLEGRELVIRRWIAEGKMDPIEPRPLMFMIWAITQHFADFGRQIEILNDDKPLDDEAFESAKETVTRVILKGVGVA</sequence>
<name>A0A3D9HMV1_9PROT</name>
<dbReference type="Pfam" id="PF08362">
    <property type="entry name" value="TetR_C_3"/>
    <property type="match status" value="1"/>
</dbReference>
<evidence type="ECO:0000313" key="4">
    <source>
        <dbReference type="EMBL" id="RED50832.1"/>
    </source>
</evidence>
<dbReference type="Pfam" id="PF00440">
    <property type="entry name" value="TetR_N"/>
    <property type="match status" value="1"/>
</dbReference>
<keyword evidence="5" id="KW-1185">Reference proteome</keyword>
<dbReference type="PRINTS" id="PR00455">
    <property type="entry name" value="HTHTETR"/>
</dbReference>
<dbReference type="EMBL" id="QRDW01000004">
    <property type="protein sequence ID" value="RED50832.1"/>
    <property type="molecule type" value="Genomic_DNA"/>
</dbReference>
<dbReference type="PROSITE" id="PS50977">
    <property type="entry name" value="HTH_TETR_2"/>
    <property type="match status" value="1"/>
</dbReference>
<evidence type="ECO:0000259" key="3">
    <source>
        <dbReference type="PROSITE" id="PS50977"/>
    </source>
</evidence>
<evidence type="ECO:0000313" key="5">
    <source>
        <dbReference type="Proteomes" id="UP000256845"/>
    </source>
</evidence>
<dbReference type="PANTHER" id="PTHR30055">
    <property type="entry name" value="HTH-TYPE TRANSCRIPTIONAL REGULATOR RUTR"/>
    <property type="match status" value="1"/>
</dbReference>
<dbReference type="InterPro" id="IPR009057">
    <property type="entry name" value="Homeodomain-like_sf"/>
</dbReference>
<dbReference type="InterPro" id="IPR050109">
    <property type="entry name" value="HTH-type_TetR-like_transc_reg"/>
</dbReference>
<protein>
    <submittedName>
        <fullName evidence="4">TetR family transcriptional regulator</fullName>
    </submittedName>
</protein>
<dbReference type="RefSeq" id="WP_115936631.1">
    <property type="nucleotide sequence ID" value="NZ_QRDW01000004.1"/>
</dbReference>
<dbReference type="InterPro" id="IPR001647">
    <property type="entry name" value="HTH_TetR"/>
</dbReference>
<evidence type="ECO:0000256" key="2">
    <source>
        <dbReference type="PROSITE-ProRule" id="PRU00335"/>
    </source>
</evidence>